<evidence type="ECO:0000313" key="1">
    <source>
        <dbReference type="EMBL" id="SHO73789.1"/>
    </source>
</evidence>
<protein>
    <submittedName>
        <fullName evidence="1">Uncharacterized protein</fullName>
    </submittedName>
</protein>
<dbReference type="RefSeq" id="WP_073584294.1">
    <property type="nucleotide sequence ID" value="NZ_CBCSEA010000007.1"/>
</dbReference>
<reference evidence="2" key="1">
    <citation type="submission" date="2016-12" db="EMBL/GenBank/DDBJ databases">
        <authorList>
            <person name="Varghese N."/>
            <person name="Submissions S."/>
        </authorList>
    </citation>
    <scope>NUCLEOTIDE SEQUENCE [LARGE SCALE GENOMIC DNA]</scope>
    <source>
        <strain evidence="2">DSM 18830</strain>
    </source>
</reference>
<dbReference type="OrthoDB" id="1347235at2"/>
<proteinExistence type="predicted"/>
<dbReference type="Proteomes" id="UP000184611">
    <property type="component" value="Unassembled WGS sequence"/>
</dbReference>
<dbReference type="STRING" id="416016.SAMN05443547_2162"/>
<accession>A0A1M7ZY23</accession>
<dbReference type="AlphaFoldDB" id="A0A1M7ZY23"/>
<organism evidence="1 2">
    <name type="scientific">Flavobacterium cucumis</name>
    <dbReference type="NCBI Taxonomy" id="416016"/>
    <lineage>
        <taxon>Bacteria</taxon>
        <taxon>Pseudomonadati</taxon>
        <taxon>Bacteroidota</taxon>
        <taxon>Flavobacteriia</taxon>
        <taxon>Flavobacteriales</taxon>
        <taxon>Flavobacteriaceae</taxon>
        <taxon>Flavobacterium</taxon>
    </lineage>
</organism>
<evidence type="ECO:0000313" key="2">
    <source>
        <dbReference type="Proteomes" id="UP000184611"/>
    </source>
</evidence>
<gene>
    <name evidence="1" type="ORF">SAMN05443547_2162</name>
</gene>
<keyword evidence="2" id="KW-1185">Reference proteome</keyword>
<dbReference type="EMBL" id="FRYK01000004">
    <property type="protein sequence ID" value="SHO73789.1"/>
    <property type="molecule type" value="Genomic_DNA"/>
</dbReference>
<sequence>MKKNTLIIVSILVIIGSVLTFKLFFQNNDDIKSALSTKDFLKLENCIEKLFDEDKINGRWIYFREVAPGFNEGVFEYYQYIYKNGKKTTSLECFQVKLITSENEIIYYEFNEEKNKKVKSSWSDSYEWEPYYELIEKFKNDKEIENLKTSFKNNFQAELNEKELFLTNITFGNGCGAGAMYSKERMQLNEFVAKKDKESILKWLHSTNTEKQMFAVEGFLKLMKSGTKFSQQELDLFHNVTNKKGNVKVCHGCIYSTEEVSEIIKEIKNQL</sequence>
<name>A0A1M7ZY23_9FLAO</name>